<name>A0A137NW23_CONC2</name>
<reference evidence="1 2" key="1">
    <citation type="journal article" date="2015" name="Genome Biol. Evol.">
        <title>Phylogenomic analyses indicate that early fungi evolved digesting cell walls of algal ancestors of land plants.</title>
        <authorList>
            <person name="Chang Y."/>
            <person name="Wang S."/>
            <person name="Sekimoto S."/>
            <person name="Aerts A.L."/>
            <person name="Choi C."/>
            <person name="Clum A."/>
            <person name="LaButti K.M."/>
            <person name="Lindquist E.A."/>
            <person name="Yee Ngan C."/>
            <person name="Ohm R.A."/>
            <person name="Salamov A.A."/>
            <person name="Grigoriev I.V."/>
            <person name="Spatafora J.W."/>
            <person name="Berbee M.L."/>
        </authorList>
    </citation>
    <scope>NUCLEOTIDE SEQUENCE [LARGE SCALE GENOMIC DNA]</scope>
    <source>
        <strain evidence="1 2">NRRL 28638</strain>
    </source>
</reference>
<keyword evidence="2" id="KW-1185">Reference proteome</keyword>
<evidence type="ECO:0000313" key="1">
    <source>
        <dbReference type="EMBL" id="KXN67003.1"/>
    </source>
</evidence>
<evidence type="ECO:0000313" key="2">
    <source>
        <dbReference type="Proteomes" id="UP000070444"/>
    </source>
</evidence>
<proteinExistence type="predicted"/>
<dbReference type="EMBL" id="KQ964669">
    <property type="protein sequence ID" value="KXN67003.1"/>
    <property type="molecule type" value="Genomic_DNA"/>
</dbReference>
<sequence length="225" mass="26286">MVESSDFSSKLSSLYKQVKLDWTWNSVNNGSDYFMLNSLNYQNIPTSFTLPEDNTSLKPILEIDFNQSIKLNRFKILSNSKLIEIYYKEPNENHLNYVATTRYKEQVEVDSQSLYLTEFEFEYCKYNTIALKFLSLPIDSKSELKVIYVNFDIDESSIVVESTKTLESDLAELMKSKLNIQDNEPTLSQKVLQLESYVQLLELKFESELSALRSEIKELKKNQEK</sequence>
<protein>
    <submittedName>
        <fullName evidence="1">Uncharacterized protein</fullName>
    </submittedName>
</protein>
<dbReference type="AlphaFoldDB" id="A0A137NW23"/>
<gene>
    <name evidence="1" type="ORF">CONCODRAFT_80318</name>
</gene>
<organism evidence="1 2">
    <name type="scientific">Conidiobolus coronatus (strain ATCC 28846 / CBS 209.66 / NRRL 28638)</name>
    <name type="common">Delacroixia coronata</name>
    <dbReference type="NCBI Taxonomy" id="796925"/>
    <lineage>
        <taxon>Eukaryota</taxon>
        <taxon>Fungi</taxon>
        <taxon>Fungi incertae sedis</taxon>
        <taxon>Zoopagomycota</taxon>
        <taxon>Entomophthoromycotina</taxon>
        <taxon>Entomophthoromycetes</taxon>
        <taxon>Entomophthorales</taxon>
        <taxon>Ancylistaceae</taxon>
        <taxon>Conidiobolus</taxon>
    </lineage>
</organism>
<dbReference type="Proteomes" id="UP000070444">
    <property type="component" value="Unassembled WGS sequence"/>
</dbReference>
<accession>A0A137NW23</accession>